<dbReference type="GeneID" id="108623913"/>
<dbReference type="Gene3D" id="1.25.40.990">
    <property type="match status" value="1"/>
</dbReference>
<dbReference type="AlphaFoldDB" id="A0AAJ7IWH9"/>
<organism evidence="2 3">
    <name type="scientific">Ceratina calcarata</name>
    <dbReference type="NCBI Taxonomy" id="156304"/>
    <lineage>
        <taxon>Eukaryota</taxon>
        <taxon>Metazoa</taxon>
        <taxon>Ecdysozoa</taxon>
        <taxon>Arthropoda</taxon>
        <taxon>Hexapoda</taxon>
        <taxon>Insecta</taxon>
        <taxon>Pterygota</taxon>
        <taxon>Neoptera</taxon>
        <taxon>Endopterygota</taxon>
        <taxon>Hymenoptera</taxon>
        <taxon>Apocrita</taxon>
        <taxon>Aculeata</taxon>
        <taxon>Apoidea</taxon>
        <taxon>Anthophila</taxon>
        <taxon>Apidae</taxon>
        <taxon>Ceratina</taxon>
        <taxon>Zadontomerus</taxon>
    </lineage>
</organism>
<keyword evidence="2" id="KW-1185">Reference proteome</keyword>
<proteinExistence type="predicted"/>
<dbReference type="Pfam" id="PF03399">
    <property type="entry name" value="SAC3_GANP"/>
    <property type="match status" value="1"/>
</dbReference>
<dbReference type="PANTHER" id="PTHR12436">
    <property type="entry name" value="80 KDA MCM3-ASSOCIATED PROTEIN"/>
    <property type="match status" value="1"/>
</dbReference>
<evidence type="ECO:0000313" key="2">
    <source>
        <dbReference type="Proteomes" id="UP000694925"/>
    </source>
</evidence>
<dbReference type="InterPro" id="IPR005062">
    <property type="entry name" value="SAC3/GANP/THP3_conserved"/>
</dbReference>
<dbReference type="GO" id="GO:0005819">
    <property type="term" value="C:spindle"/>
    <property type="evidence" value="ECO:0007669"/>
    <property type="project" value="TreeGrafter"/>
</dbReference>
<dbReference type="GO" id="GO:0051225">
    <property type="term" value="P:spindle assembly"/>
    <property type="evidence" value="ECO:0007669"/>
    <property type="project" value="TreeGrafter"/>
</dbReference>
<sequence>MSETIQGVCLLMCPEKERWIREREGLLHRFEIDENTKEMKFPKADPMKTIKCFSRPAAGLNMTDPHQLRPASVLLSTVRYLFTRIATRSDVDWVVIYDFIFDRLRAIRQDTAIQRIDAHTNIQLLEQIVRFLVYSSQRLCERPLVEFNAKINDQHIGECIRSLIALYDTQTMTDSDELNSSLGILAKCMGELSLNADRQQMEALYILLNIGDTEVLKRAIRLPLNLRRSMEVHLALEISFAWYLRNYVRVCSLIPRLHPILICAAMTNIQKLRRTALKVMSLGYNSKVLTFPGLKLQQLLLYNDIDKVRADCELFGLTFTEQNILFQKTNFNDNVELAHPEMYYSQRCLHSFLPRILLDA</sequence>
<accession>A0AAJ7IWH9</accession>
<dbReference type="GO" id="GO:0005634">
    <property type="term" value="C:nucleus"/>
    <property type="evidence" value="ECO:0007669"/>
    <property type="project" value="TreeGrafter"/>
</dbReference>
<dbReference type="KEGG" id="ccal:108623913"/>
<reference evidence="3" key="1">
    <citation type="submission" date="2025-08" db="UniProtKB">
        <authorList>
            <consortium name="RefSeq"/>
        </authorList>
    </citation>
    <scope>IDENTIFICATION</scope>
    <source>
        <tissue evidence="3">Whole body</tissue>
    </source>
</reference>
<dbReference type="GO" id="GO:0051298">
    <property type="term" value="P:centrosome duplication"/>
    <property type="evidence" value="ECO:0007669"/>
    <property type="project" value="TreeGrafter"/>
</dbReference>
<dbReference type="PANTHER" id="PTHR12436:SF38">
    <property type="entry name" value="SAC3 DOMAIN-CONTAINING PROTEIN 1"/>
    <property type="match status" value="1"/>
</dbReference>
<dbReference type="InterPro" id="IPR045107">
    <property type="entry name" value="SAC3/GANP/THP3"/>
</dbReference>
<dbReference type="RefSeq" id="XP_017878264.1">
    <property type="nucleotide sequence ID" value="XM_018022775.2"/>
</dbReference>
<feature type="domain" description="SAC3/GANP/THP3 conserved" evidence="1">
    <location>
        <begin position="12"/>
        <end position="320"/>
    </location>
</feature>
<evidence type="ECO:0000313" key="3">
    <source>
        <dbReference type="RefSeq" id="XP_017878264.1"/>
    </source>
</evidence>
<dbReference type="Proteomes" id="UP000694925">
    <property type="component" value="Unplaced"/>
</dbReference>
<name>A0AAJ7IWH9_9HYME</name>
<gene>
    <name evidence="3" type="primary">LOC108623913</name>
</gene>
<evidence type="ECO:0000259" key="1">
    <source>
        <dbReference type="Pfam" id="PF03399"/>
    </source>
</evidence>
<dbReference type="GO" id="GO:0005813">
    <property type="term" value="C:centrosome"/>
    <property type="evidence" value="ECO:0007669"/>
    <property type="project" value="TreeGrafter"/>
</dbReference>
<protein>
    <submittedName>
        <fullName evidence="3">SAC3 domain-containing protein 1</fullName>
    </submittedName>
</protein>